<dbReference type="VEuPathDB" id="FungiDB:LCOR_05903.1"/>
<dbReference type="SUPFAM" id="SSF56784">
    <property type="entry name" value="HAD-like"/>
    <property type="match status" value="1"/>
</dbReference>
<evidence type="ECO:0000256" key="7">
    <source>
        <dbReference type="ARBA" id="ARBA00022842"/>
    </source>
</evidence>
<dbReference type="NCBIfam" id="TIGR01657">
    <property type="entry name" value="P-ATPase-V"/>
    <property type="match status" value="1"/>
</dbReference>
<dbReference type="EMBL" id="CBTN010000024">
    <property type="protein sequence ID" value="CDH54682.1"/>
    <property type="molecule type" value="Genomic_DNA"/>
</dbReference>
<dbReference type="SFLD" id="SFLDS00003">
    <property type="entry name" value="Haloacid_Dehalogenase"/>
    <property type="match status" value="1"/>
</dbReference>
<evidence type="ECO:0000313" key="15">
    <source>
        <dbReference type="EMBL" id="CDH54682.1"/>
    </source>
</evidence>
<dbReference type="Gene3D" id="3.40.1110.10">
    <property type="entry name" value="Calcium-transporting ATPase, cytoplasmic domain N"/>
    <property type="match status" value="1"/>
</dbReference>
<comment type="caution">
    <text evidence="15">The sequence shown here is derived from an EMBL/GenBank/DDBJ whole genome shotgun (WGS) entry which is preliminary data.</text>
</comment>
<accession>A0A068RYJ0</accession>
<dbReference type="Proteomes" id="UP000027586">
    <property type="component" value="Unassembled WGS sequence"/>
</dbReference>
<evidence type="ECO:0000313" key="16">
    <source>
        <dbReference type="Proteomes" id="UP000027586"/>
    </source>
</evidence>
<dbReference type="Gene3D" id="3.40.50.1000">
    <property type="entry name" value="HAD superfamily/HAD-like"/>
    <property type="match status" value="2"/>
</dbReference>
<dbReference type="InterPro" id="IPR006544">
    <property type="entry name" value="P-type_TPase_V"/>
</dbReference>
<dbReference type="SFLD" id="SFLDG00002">
    <property type="entry name" value="C1.7:_P-type_atpase_like"/>
    <property type="match status" value="1"/>
</dbReference>
<dbReference type="InterPro" id="IPR036412">
    <property type="entry name" value="HAD-like_sf"/>
</dbReference>
<evidence type="ECO:0000256" key="4">
    <source>
        <dbReference type="ARBA" id="ARBA00022723"/>
    </source>
</evidence>
<feature type="domain" description="P-type ATPase A" evidence="14">
    <location>
        <begin position="527"/>
        <end position="644"/>
    </location>
</feature>
<feature type="chain" id="PRO_5001652851" evidence="13">
    <location>
        <begin position="25"/>
        <end position="1419"/>
    </location>
</feature>
<dbReference type="PROSITE" id="PS00154">
    <property type="entry name" value="ATPASE_E1_E2"/>
    <property type="match status" value="1"/>
</dbReference>
<dbReference type="PANTHER" id="PTHR45630:SF11">
    <property type="entry name" value="CATION-TRANSPORTING P-TYPE ATPASE N-TERMINAL DOMAIN-CONTAINING PROTEIN"/>
    <property type="match status" value="1"/>
</dbReference>
<keyword evidence="9 12" id="KW-1133">Transmembrane helix</keyword>
<keyword evidence="5" id="KW-0547">Nucleotide-binding</keyword>
<dbReference type="GO" id="GO:0046872">
    <property type="term" value="F:metal ion binding"/>
    <property type="evidence" value="ECO:0007669"/>
    <property type="project" value="UniProtKB-KW"/>
</dbReference>
<dbReference type="InterPro" id="IPR001757">
    <property type="entry name" value="P_typ_ATPase"/>
</dbReference>
<comment type="subcellular location">
    <subcellularLocation>
        <location evidence="1">Membrane</location>
        <topology evidence="1">Multi-pass membrane protein</topology>
    </subcellularLocation>
</comment>
<proteinExistence type="inferred from homology"/>
<dbReference type="InterPro" id="IPR059000">
    <property type="entry name" value="ATPase_P-type_domA"/>
</dbReference>
<gene>
    <name evidence="15" type="ORF">LCOR_05903.1</name>
</gene>
<evidence type="ECO:0000256" key="11">
    <source>
        <dbReference type="SAM" id="MobiDB-lite"/>
    </source>
</evidence>
<dbReference type="GO" id="GO:0005524">
    <property type="term" value="F:ATP binding"/>
    <property type="evidence" value="ECO:0007669"/>
    <property type="project" value="UniProtKB-KW"/>
</dbReference>
<evidence type="ECO:0000256" key="5">
    <source>
        <dbReference type="ARBA" id="ARBA00022741"/>
    </source>
</evidence>
<feature type="transmembrane region" description="Helical" evidence="12">
    <location>
        <begin position="306"/>
        <end position="326"/>
    </location>
</feature>
<dbReference type="SFLD" id="SFLDF00027">
    <property type="entry name" value="p-type_atpase"/>
    <property type="match status" value="1"/>
</dbReference>
<feature type="transmembrane region" description="Helical" evidence="12">
    <location>
        <begin position="1309"/>
        <end position="1327"/>
    </location>
</feature>
<comment type="similarity">
    <text evidence="2">Belongs to the cation transport ATPase (P-type) (TC 3.A.3) family. Type V subfamily.</text>
</comment>
<feature type="region of interest" description="Disordered" evidence="11">
    <location>
        <begin position="213"/>
        <end position="245"/>
    </location>
</feature>
<evidence type="ECO:0000256" key="12">
    <source>
        <dbReference type="SAM" id="Phobius"/>
    </source>
</evidence>
<feature type="transmembrane region" description="Helical" evidence="12">
    <location>
        <begin position="1224"/>
        <end position="1248"/>
    </location>
</feature>
<dbReference type="SUPFAM" id="SSF81653">
    <property type="entry name" value="Calcium ATPase, transduction domain A"/>
    <property type="match status" value="1"/>
</dbReference>
<feature type="transmembrane region" description="Helical" evidence="12">
    <location>
        <begin position="171"/>
        <end position="192"/>
    </location>
</feature>
<sequence length="1419" mass="160538">MHIPISIQQWLLLLLVYCAASVRATPAFNEVNGHQTNGSVCPLPTYHSYPCPNLCVRDVSLCPPTVRPTCEQGLVFCVDGSCRSTCPPNLESACACPGAPTLQGNIYPCRDTQTVDIPNFNAPQKDTQTIQSCASDMSLTGITEWVPNPYEIMWGNCPTPNYGALNFHEPVFIALYVFYGSCVVSLVGWTIYKRLREKVIRLQYRKSRKTVVSQYHDDEEATREEKKPANPPPSGVEEDDTGSSYLSSLEPEEQMVIKAYRRDYLGMLCFGLYILQTIGMVAYMILLTRDYYHDYILFRGNQTVQASTFMGMWYILFGWFASLVIFKSRLMNFFRIQCTYDRGQYVQVEKAEPALIFLEDEDPIMKRVHQLESTGKRIFGLDVVVSTSRLEHTRTGTKYFVYQCTRYVYHPETQLFSPHEFELGDTNADLAKQTEGLTTDEAARRKELIGANFISVYVPNVPMAILREFSSFFYIYQFTVLWLFYYFAYWQVGIADTAVILLSAFVKVVVRLKSEHRIKKMAEFTDDCRIRRDDVWSTMSTADLVPGDVFEVREGKTTPCDAVVLSGNIVADESSLTGEPLPIRKFPLRTDDMMRYDPMGSAKTSTIFAGTTISQAQRTEADQPVIALATKTGTSTDKGELVKKILFPTRVSFIFDEQIKIVILILLICGLICLALAIWLYAKGTAAWFYAMFAIAQLVSPLLPAALVVGQSVAAGRLRHKKIYCVDLPRILMAGKVQLFCFDKTGTLTREGLEFYGTKPITDVDNVVEQRAQNQTPTFGVHQHDPLSMPRLMQLSIATCHAVTILNDQFIGNPVDIEMFRSSKWKLELQSHEKDDYVDTLTPPVKNAGDNADPVHVLKRFEFVHARMSMSVAILDTHTNKVHIFVKGAYEKIKDLSNPESVPEDYDETASALAREGCYVLACAHRELDLEAIGGMSNFREWNRDQMEQDINFIGLIVFKNQLKDDTTENIAELKRGATRTTMITGDTALTGVYIARQCGMVETGAKVLLGDYKPKEERVVWSDVDNEAAFPDVNVDDYLNEQERVPVELAVTGKAFNWLVDHDLIRKYLLDIRVFARMTPNGKVQCIQLHMERGITAMTGDGGNDCGALRAAHVGIAMSDAEASIVSPFSTSIRSVKSCVELIRQGRGALATSLTGYKYLIMYGQVMMMLKIYTFYFSTTMSQNVWIAVDVFITVFLTWAVSQSKAAKRLAPERPTARLLGPQTLASCWGLVAINWLFLIGAFVMLYKESWFRCNEFDASAVDLSKWWLLADNYEAEVLALVCLFQFINNAAVFNFGYKFRQSWWRNYALVILWLGYLVIVSYWTLADPNDFACMFRFNCGTKSVLAQFGYTPPSRNIEPYNTPLGHNVMPWTFRWRLWGICIGNVVAGLAWERLVVLGPVHAYLARRFPVDRLKVKY</sequence>
<feature type="transmembrane region" description="Helical" evidence="12">
    <location>
        <begin position="494"/>
        <end position="512"/>
    </location>
</feature>
<feature type="transmembrane region" description="Helical" evidence="12">
    <location>
        <begin position="264"/>
        <end position="286"/>
    </location>
</feature>
<evidence type="ECO:0000256" key="6">
    <source>
        <dbReference type="ARBA" id="ARBA00022840"/>
    </source>
</evidence>
<dbReference type="GO" id="GO:0019829">
    <property type="term" value="F:ATPase-coupled monoatomic cation transmembrane transporter activity"/>
    <property type="evidence" value="ECO:0007669"/>
    <property type="project" value="TreeGrafter"/>
</dbReference>
<keyword evidence="10 12" id="KW-0472">Membrane</keyword>
<dbReference type="Gene3D" id="1.20.1110.10">
    <property type="entry name" value="Calcium-transporting ATPase, transmembrane domain"/>
    <property type="match status" value="1"/>
</dbReference>
<dbReference type="Gene3D" id="2.70.150.10">
    <property type="entry name" value="Calcium-transporting ATPase, cytoplasmic transduction domain A"/>
    <property type="match status" value="1"/>
</dbReference>
<feature type="signal peptide" evidence="13">
    <location>
        <begin position="1"/>
        <end position="24"/>
    </location>
</feature>
<feature type="transmembrane region" description="Helical" evidence="12">
    <location>
        <begin position="1279"/>
        <end position="1297"/>
    </location>
</feature>
<dbReference type="GO" id="GO:0140358">
    <property type="term" value="F:P-type transmembrane transporter activity"/>
    <property type="evidence" value="ECO:0007669"/>
    <property type="project" value="InterPro"/>
</dbReference>
<dbReference type="InterPro" id="IPR023214">
    <property type="entry name" value="HAD_sf"/>
</dbReference>
<evidence type="ECO:0000256" key="3">
    <source>
        <dbReference type="ARBA" id="ARBA00022692"/>
    </source>
</evidence>
<organism evidence="15 16">
    <name type="scientific">Lichtheimia corymbifera JMRC:FSU:9682</name>
    <dbReference type="NCBI Taxonomy" id="1263082"/>
    <lineage>
        <taxon>Eukaryota</taxon>
        <taxon>Fungi</taxon>
        <taxon>Fungi incertae sedis</taxon>
        <taxon>Mucoromycota</taxon>
        <taxon>Mucoromycotina</taxon>
        <taxon>Mucoromycetes</taxon>
        <taxon>Mucorales</taxon>
        <taxon>Lichtheimiaceae</taxon>
        <taxon>Lichtheimia</taxon>
    </lineage>
</organism>
<dbReference type="InterPro" id="IPR008250">
    <property type="entry name" value="ATPase_P-typ_transduc_dom_A_sf"/>
</dbReference>
<dbReference type="PANTHER" id="PTHR45630">
    <property type="entry name" value="CATION-TRANSPORTING ATPASE-RELATED"/>
    <property type="match status" value="1"/>
</dbReference>
<keyword evidence="8" id="KW-1278">Translocase</keyword>
<keyword evidence="13" id="KW-0732">Signal</keyword>
<evidence type="ECO:0000256" key="1">
    <source>
        <dbReference type="ARBA" id="ARBA00004141"/>
    </source>
</evidence>
<dbReference type="NCBIfam" id="TIGR01494">
    <property type="entry name" value="ATPase_P-type"/>
    <property type="match status" value="1"/>
</dbReference>
<dbReference type="OrthoDB" id="48943at2759"/>
<keyword evidence="7" id="KW-0460">Magnesium</keyword>
<protein>
    <submittedName>
        <fullName evidence="15">P-type atpase (p-atpase) superfamily</fullName>
    </submittedName>
</protein>
<dbReference type="GO" id="GO:0016020">
    <property type="term" value="C:membrane"/>
    <property type="evidence" value="ECO:0007669"/>
    <property type="project" value="UniProtKB-SubCell"/>
</dbReference>
<dbReference type="SUPFAM" id="SSF81665">
    <property type="entry name" value="Calcium ATPase, transmembrane domain M"/>
    <property type="match status" value="1"/>
</dbReference>
<feature type="transmembrane region" description="Helical" evidence="12">
    <location>
        <begin position="1186"/>
        <end position="1203"/>
    </location>
</feature>
<keyword evidence="6" id="KW-0067">ATP-binding</keyword>
<evidence type="ECO:0000259" key="14">
    <source>
        <dbReference type="Pfam" id="PF00122"/>
    </source>
</evidence>
<dbReference type="PRINTS" id="PR00119">
    <property type="entry name" value="CATATPASE"/>
</dbReference>
<evidence type="ECO:0000256" key="10">
    <source>
        <dbReference type="ARBA" id="ARBA00023136"/>
    </source>
</evidence>
<reference evidence="15" key="1">
    <citation type="submission" date="2013-08" db="EMBL/GenBank/DDBJ databases">
        <title>Gene expansion shapes genome architecture in the human pathogen Lichtheimia corymbifera: an evolutionary genomics analysis in the ancient terrestrial Mucorales (Mucoromycotina).</title>
        <authorList>
            <person name="Schwartze V.U."/>
            <person name="Winter S."/>
            <person name="Shelest E."/>
            <person name="Marcet-Houben M."/>
            <person name="Horn F."/>
            <person name="Wehner S."/>
            <person name="Hoffmann K."/>
            <person name="Riege K."/>
            <person name="Sammeth M."/>
            <person name="Nowrousian M."/>
            <person name="Valiante V."/>
            <person name="Linde J."/>
            <person name="Jacobsen I.D."/>
            <person name="Marz M."/>
            <person name="Brakhage A.A."/>
            <person name="Gabaldon T."/>
            <person name="Bocker S."/>
            <person name="Voigt K."/>
        </authorList>
    </citation>
    <scope>NUCLEOTIDE SEQUENCE [LARGE SCALE GENOMIC DNA]</scope>
    <source>
        <strain evidence="15">FSU 9682</strain>
    </source>
</reference>
<evidence type="ECO:0000256" key="2">
    <source>
        <dbReference type="ARBA" id="ARBA00006000"/>
    </source>
</evidence>
<keyword evidence="4" id="KW-0479">Metal-binding</keyword>
<keyword evidence="3 12" id="KW-0812">Transmembrane</keyword>
<dbReference type="Pfam" id="PF13246">
    <property type="entry name" value="Cation_ATPase"/>
    <property type="match status" value="1"/>
</dbReference>
<dbReference type="SUPFAM" id="SSF81660">
    <property type="entry name" value="Metal cation-transporting ATPase, ATP-binding domain N"/>
    <property type="match status" value="1"/>
</dbReference>
<dbReference type="InterPro" id="IPR023298">
    <property type="entry name" value="ATPase_P-typ_TM_dom_sf"/>
</dbReference>
<evidence type="ECO:0000256" key="13">
    <source>
        <dbReference type="SAM" id="SignalP"/>
    </source>
</evidence>
<feature type="transmembrane region" description="Helical" evidence="12">
    <location>
        <begin position="1379"/>
        <end position="1406"/>
    </location>
</feature>
<dbReference type="InterPro" id="IPR044492">
    <property type="entry name" value="P_typ_ATPase_HD_dom"/>
</dbReference>
<name>A0A068RYJ0_9FUNG</name>
<feature type="transmembrane region" description="Helical" evidence="12">
    <location>
        <begin position="661"/>
        <end position="682"/>
    </location>
</feature>
<evidence type="ECO:0000256" key="8">
    <source>
        <dbReference type="ARBA" id="ARBA00022967"/>
    </source>
</evidence>
<keyword evidence="16" id="KW-1185">Reference proteome</keyword>
<evidence type="ECO:0000256" key="9">
    <source>
        <dbReference type="ARBA" id="ARBA00022989"/>
    </source>
</evidence>
<dbReference type="STRING" id="1263082.A0A068RYJ0"/>
<dbReference type="Pfam" id="PF00122">
    <property type="entry name" value="E1-E2_ATPase"/>
    <property type="match status" value="1"/>
</dbReference>
<dbReference type="InterPro" id="IPR023299">
    <property type="entry name" value="ATPase_P-typ_cyto_dom_N"/>
</dbReference>
<feature type="transmembrane region" description="Helical" evidence="12">
    <location>
        <begin position="688"/>
        <end position="709"/>
    </location>
</feature>
<dbReference type="InterPro" id="IPR018303">
    <property type="entry name" value="ATPase_P-typ_P_site"/>
</dbReference>
<dbReference type="GO" id="GO:0016887">
    <property type="term" value="F:ATP hydrolysis activity"/>
    <property type="evidence" value="ECO:0007669"/>
    <property type="project" value="InterPro"/>
</dbReference>